<protein>
    <submittedName>
        <fullName evidence="1">Uncharacterized protein</fullName>
    </submittedName>
</protein>
<gene>
    <name evidence="1" type="ORF">SERLADRAFT_414842</name>
</gene>
<dbReference type="GeneID" id="18813320"/>
<accession>F8NU01</accession>
<dbReference type="AlphaFoldDB" id="F8NU01"/>
<reference evidence="1" key="1">
    <citation type="submission" date="2011-04" db="EMBL/GenBank/DDBJ databases">
        <title>Evolution of plant cell wall degrading machinery underlies the functional diversity of forest fungi.</title>
        <authorList>
            <consortium name="US DOE Joint Genome Institute (JGI-PGF)"/>
            <person name="Eastwood D.C."/>
            <person name="Floudas D."/>
            <person name="Binder M."/>
            <person name="Majcherczyk A."/>
            <person name="Schneider P."/>
            <person name="Aerts A."/>
            <person name="Asiegbu F.O."/>
            <person name="Baker S.E."/>
            <person name="Barry K."/>
            <person name="Bendiksby M."/>
            <person name="Blumentritt M."/>
            <person name="Coutinho P.M."/>
            <person name="Cullen D."/>
            <person name="Cullen D."/>
            <person name="Gathman A."/>
            <person name="Goodell B."/>
            <person name="Henrissat B."/>
            <person name="Ihrmark K."/>
            <person name="Kauserud H."/>
            <person name="Kohler A."/>
            <person name="LaButti K."/>
            <person name="Lapidus A."/>
            <person name="Lavin J.L."/>
            <person name="Lee Y.-H."/>
            <person name="Lindquist E."/>
            <person name="Lilly W."/>
            <person name="Lucas S."/>
            <person name="Morin E."/>
            <person name="Murat C."/>
            <person name="Oguiza J.A."/>
            <person name="Park J."/>
            <person name="Pisabarro A.G."/>
            <person name="Riley R."/>
            <person name="Rosling A."/>
            <person name="Salamov A."/>
            <person name="Schmidt O."/>
            <person name="Schmutz J."/>
            <person name="Skrede I."/>
            <person name="Stenlid J."/>
            <person name="Wiebenga A."/>
            <person name="Xie X."/>
            <person name="Kues U."/>
            <person name="Hibbett D.S."/>
            <person name="Hoffmeister D."/>
            <person name="Hogberg N."/>
            <person name="Martin F."/>
            <person name="Grigoriev I.V."/>
            <person name="Watkinson S.C."/>
        </authorList>
    </citation>
    <scope>NUCLEOTIDE SEQUENCE</scope>
    <source>
        <strain evidence="1">S7.9</strain>
    </source>
</reference>
<dbReference type="KEGG" id="sla:SERLADRAFT_414842"/>
<evidence type="ECO:0000313" key="1">
    <source>
        <dbReference type="EMBL" id="EGO25128.1"/>
    </source>
</evidence>
<dbReference type="Proteomes" id="UP000008064">
    <property type="component" value="Unassembled WGS sequence"/>
</dbReference>
<name>F8NU01_SERL9</name>
<organism>
    <name type="scientific">Serpula lacrymans var. lacrymans (strain S7.9)</name>
    <name type="common">Dry rot fungus</name>
    <dbReference type="NCBI Taxonomy" id="578457"/>
    <lineage>
        <taxon>Eukaryota</taxon>
        <taxon>Fungi</taxon>
        <taxon>Dikarya</taxon>
        <taxon>Basidiomycota</taxon>
        <taxon>Agaricomycotina</taxon>
        <taxon>Agaricomycetes</taxon>
        <taxon>Agaricomycetidae</taxon>
        <taxon>Boletales</taxon>
        <taxon>Coniophorineae</taxon>
        <taxon>Serpulaceae</taxon>
        <taxon>Serpula</taxon>
    </lineage>
</organism>
<dbReference type="EMBL" id="GL945433">
    <property type="protein sequence ID" value="EGO25128.1"/>
    <property type="molecule type" value="Genomic_DNA"/>
</dbReference>
<dbReference type="HOGENOM" id="CLU_1836369_0_0_1"/>
<proteinExistence type="predicted"/>
<dbReference type="RefSeq" id="XP_007317250.1">
    <property type="nucleotide sequence ID" value="XM_007317188.1"/>
</dbReference>
<sequence>MTQKVLSGYFNFAGRQPGNELGKRGGNWRALHVQNPLVSETRKTSISDLTNARTNPQKVEVRKKSNSCETWYLLGAWPAVCHLKDVPKRVAYCVYPAREFKFMCWTGIETSFDTATRGRGRRRRFIREVVKCEPVPVEDM</sequence>